<evidence type="ECO:0000313" key="1">
    <source>
        <dbReference type="EMBL" id="TDC93515.1"/>
    </source>
</evidence>
<reference evidence="1 2" key="1">
    <citation type="submission" date="2019-03" db="EMBL/GenBank/DDBJ databases">
        <title>Draft genome sequences of novel Actinobacteria.</title>
        <authorList>
            <person name="Sahin N."/>
            <person name="Ay H."/>
            <person name="Saygin H."/>
        </authorList>
    </citation>
    <scope>NUCLEOTIDE SEQUENCE [LARGE SCALE GENOMIC DNA]</scope>
    <source>
        <strain evidence="1 2">16K404</strain>
    </source>
</reference>
<protein>
    <submittedName>
        <fullName evidence="1">Uncharacterized protein</fullName>
    </submittedName>
</protein>
<dbReference type="Proteomes" id="UP000294744">
    <property type="component" value="Unassembled WGS sequence"/>
</dbReference>
<keyword evidence="2" id="KW-1185">Reference proteome</keyword>
<gene>
    <name evidence="1" type="ORF">E1161_10930</name>
</gene>
<evidence type="ECO:0000313" key="2">
    <source>
        <dbReference type="Proteomes" id="UP000294744"/>
    </source>
</evidence>
<dbReference type="EMBL" id="SMKV01000010">
    <property type="protein sequence ID" value="TDC93515.1"/>
    <property type="molecule type" value="Genomic_DNA"/>
</dbReference>
<name>A0A4V2Y7V7_9PSEU</name>
<comment type="caution">
    <text evidence="1">The sequence shown here is derived from an EMBL/GenBank/DDBJ whole genome shotgun (WGS) entry which is preliminary data.</text>
</comment>
<organism evidence="1 2">
    <name type="scientific">Saccharopolyspora aridisoli</name>
    <dbReference type="NCBI Taxonomy" id="2530385"/>
    <lineage>
        <taxon>Bacteria</taxon>
        <taxon>Bacillati</taxon>
        <taxon>Actinomycetota</taxon>
        <taxon>Actinomycetes</taxon>
        <taxon>Pseudonocardiales</taxon>
        <taxon>Pseudonocardiaceae</taxon>
        <taxon>Saccharopolyspora</taxon>
    </lineage>
</organism>
<proteinExistence type="predicted"/>
<dbReference type="RefSeq" id="WP_132622256.1">
    <property type="nucleotide sequence ID" value="NZ_SMKV01000010.1"/>
</dbReference>
<accession>A0A4V2Y7V7</accession>
<dbReference type="AlphaFoldDB" id="A0A4V2Y7V7"/>
<sequence length="96" mass="9949">MPRFAITGNGVGAEEQVVGQGPSPPKGWSHIALVLAEAQRPCTSTGIERAAGGALQRFLVVSPPWATRSTGLACEAGNFVSGQLAKGGELVKWSYL</sequence>